<evidence type="ECO:0000313" key="1">
    <source>
        <dbReference type="EMBL" id="KAH7682915.1"/>
    </source>
</evidence>
<accession>A0ACB7W5P9</accession>
<organism evidence="1 2">
    <name type="scientific">Dioscorea alata</name>
    <name type="common">Purple yam</name>
    <dbReference type="NCBI Taxonomy" id="55571"/>
    <lineage>
        <taxon>Eukaryota</taxon>
        <taxon>Viridiplantae</taxon>
        <taxon>Streptophyta</taxon>
        <taxon>Embryophyta</taxon>
        <taxon>Tracheophyta</taxon>
        <taxon>Spermatophyta</taxon>
        <taxon>Magnoliopsida</taxon>
        <taxon>Liliopsida</taxon>
        <taxon>Dioscoreales</taxon>
        <taxon>Dioscoreaceae</taxon>
        <taxon>Dioscorea</taxon>
    </lineage>
</organism>
<comment type="caution">
    <text evidence="1">The sequence shown here is derived from an EMBL/GenBank/DDBJ whole genome shotgun (WGS) entry which is preliminary data.</text>
</comment>
<reference evidence="2" key="1">
    <citation type="journal article" date="2022" name="Nat. Commun.">
        <title>Chromosome evolution and the genetic basis of agronomically important traits in greater yam.</title>
        <authorList>
            <person name="Bredeson J.V."/>
            <person name="Lyons J.B."/>
            <person name="Oniyinde I.O."/>
            <person name="Okereke N.R."/>
            <person name="Kolade O."/>
            <person name="Nnabue I."/>
            <person name="Nwadili C.O."/>
            <person name="Hribova E."/>
            <person name="Parker M."/>
            <person name="Nwogha J."/>
            <person name="Shu S."/>
            <person name="Carlson J."/>
            <person name="Kariba R."/>
            <person name="Muthemba S."/>
            <person name="Knop K."/>
            <person name="Barton G.J."/>
            <person name="Sherwood A.V."/>
            <person name="Lopez-Montes A."/>
            <person name="Asiedu R."/>
            <person name="Jamnadass R."/>
            <person name="Muchugi A."/>
            <person name="Goodstein D."/>
            <person name="Egesi C.N."/>
            <person name="Featherston J."/>
            <person name="Asfaw A."/>
            <person name="Simpson G.G."/>
            <person name="Dolezel J."/>
            <person name="Hendre P.S."/>
            <person name="Van Deynze A."/>
            <person name="Kumar P.L."/>
            <person name="Obidiegwu J.E."/>
            <person name="Bhattacharjee R."/>
            <person name="Rokhsar D.S."/>
        </authorList>
    </citation>
    <scope>NUCLEOTIDE SEQUENCE [LARGE SCALE GENOMIC DNA]</scope>
    <source>
        <strain evidence="2">cv. TDa95/00328</strain>
    </source>
</reference>
<keyword evidence="2" id="KW-1185">Reference proteome</keyword>
<proteinExistence type="predicted"/>
<name>A0ACB7W5P9_DIOAL</name>
<sequence length="618" mass="68802">MACREIHSWTLCSMVGAYLDLALAYLLLCGSSIAFFTAKFLALLGLDLPCSCDGFFGLPHPPATRCLQGLLTHCPADKITSVRNSVLRRFPFDSIFNDRCETTPCCFDVKFVTDNSPRLLETHEVELSRSVSNGRLTLPSPGFESCSSSPSRSVLRRRRRTFAPRSAPSSRPKLLDSGAQLGISEGCSSSADFTTSPEDHLLGNCTDSLVEKDGGIADKDVDVSELSEVEVIKKLEKALEEEQNAYAALCLELEKERNAAASSADEAMAMIVRLQEEKAAIEMEARQYRRMSEEKSAYDEEEMDILKEIIVRREREKHVLEGELEVYRQMIVSDERFQSNLVGDCFDIVLPVEQKQLVDESFGKEEENDTPCIDKDWMGHGHWIDQSGLETECLDAMQVPTGSVFEGSSSGKGKSGDLGSVVPADVLCKLNIGNADHSCNVSTQTEIESSILDVHVIDDGKLETGYEKNRELGDTENILRNNNPRIESSGSSNADCLNVHPSTKWRVPEGIHRSSSESEMVTQMTNSPPDSTPHKLKSSKSSVDSERIKLEIEVELLRKRLRTVQQGREKLSIERREKEDFQLQLLEEISSQLREIRKATEPVKGARRASLPPQFSKA</sequence>
<dbReference type="EMBL" id="CM037015">
    <property type="protein sequence ID" value="KAH7682915.1"/>
    <property type="molecule type" value="Genomic_DNA"/>
</dbReference>
<dbReference type="Proteomes" id="UP000827976">
    <property type="component" value="Chromosome 5"/>
</dbReference>
<protein>
    <submittedName>
        <fullName evidence="1">GTD-binding domain-containing protein</fullName>
    </submittedName>
</protein>
<gene>
    <name evidence="1" type="ORF">IHE45_05G150300</name>
</gene>
<evidence type="ECO:0000313" key="2">
    <source>
        <dbReference type="Proteomes" id="UP000827976"/>
    </source>
</evidence>